<comment type="caution">
    <text evidence="2">The sequence shown here is derived from an EMBL/GenBank/DDBJ whole genome shotgun (WGS) entry which is preliminary data.</text>
</comment>
<evidence type="ECO:0000313" key="2">
    <source>
        <dbReference type="EMBL" id="KAK4019495.1"/>
    </source>
</evidence>
<dbReference type="EMBL" id="JAOYFB010000036">
    <property type="protein sequence ID" value="KAK4019495.1"/>
    <property type="molecule type" value="Genomic_DNA"/>
</dbReference>
<organism evidence="2 3">
    <name type="scientific">Daphnia magna</name>
    <dbReference type="NCBI Taxonomy" id="35525"/>
    <lineage>
        <taxon>Eukaryota</taxon>
        <taxon>Metazoa</taxon>
        <taxon>Ecdysozoa</taxon>
        <taxon>Arthropoda</taxon>
        <taxon>Crustacea</taxon>
        <taxon>Branchiopoda</taxon>
        <taxon>Diplostraca</taxon>
        <taxon>Cladocera</taxon>
        <taxon>Anomopoda</taxon>
        <taxon>Daphniidae</taxon>
        <taxon>Daphnia</taxon>
    </lineage>
</organism>
<sequence length="124" mass="13570">MGCATSQLPLGGGSQRQRRHSSSANSSPPNNVTTVLPDNHHHHNDEKANRSVALATNNVISQQTQQQQALRIVRNPSNTDNRPSLAVSVAEPFKIDIDEYFDGFVSYHDDATIVVLVCSHETLP</sequence>
<accession>A0ABR0A3G3</accession>
<proteinExistence type="predicted"/>
<evidence type="ECO:0000313" key="3">
    <source>
        <dbReference type="Proteomes" id="UP001234178"/>
    </source>
</evidence>
<reference evidence="2 3" key="1">
    <citation type="journal article" date="2023" name="Nucleic Acids Res.">
        <title>The hologenome of Daphnia magna reveals possible DNA methylation and microbiome-mediated evolution of the host genome.</title>
        <authorList>
            <person name="Chaturvedi A."/>
            <person name="Li X."/>
            <person name="Dhandapani V."/>
            <person name="Marshall H."/>
            <person name="Kissane S."/>
            <person name="Cuenca-Cambronero M."/>
            <person name="Asole G."/>
            <person name="Calvet F."/>
            <person name="Ruiz-Romero M."/>
            <person name="Marangio P."/>
            <person name="Guigo R."/>
            <person name="Rago D."/>
            <person name="Mirbahai L."/>
            <person name="Eastwood N."/>
            <person name="Colbourne J.K."/>
            <person name="Zhou J."/>
            <person name="Mallon E."/>
            <person name="Orsini L."/>
        </authorList>
    </citation>
    <scope>NUCLEOTIDE SEQUENCE [LARGE SCALE GENOMIC DNA]</scope>
    <source>
        <strain evidence="2">LRV0_1</strain>
    </source>
</reference>
<dbReference type="Proteomes" id="UP001234178">
    <property type="component" value="Unassembled WGS sequence"/>
</dbReference>
<protein>
    <submittedName>
        <fullName evidence="2">Uncharacterized protein</fullName>
    </submittedName>
</protein>
<name>A0ABR0A3G3_9CRUS</name>
<feature type="compositionally biased region" description="Low complexity" evidence="1">
    <location>
        <begin position="22"/>
        <end position="31"/>
    </location>
</feature>
<gene>
    <name evidence="2" type="ORF">OUZ56_001511</name>
</gene>
<evidence type="ECO:0000256" key="1">
    <source>
        <dbReference type="SAM" id="MobiDB-lite"/>
    </source>
</evidence>
<keyword evidence="3" id="KW-1185">Reference proteome</keyword>
<feature type="region of interest" description="Disordered" evidence="1">
    <location>
        <begin position="1"/>
        <end position="48"/>
    </location>
</feature>